<name>A0A645CCD1_9ZZZZ</name>
<sequence length="123" mass="14063">MDDLNDDTLSEDGFSDIQALYDFLCAKRPKQDFALSLSHGDYCLPNVFVSGDKAVGFLDLGNAGVADIWQDIALCVRSFEHNLCLYGYNNNDFIKYKELLFNELGIKPDEEKIKYYILLDELF</sequence>
<dbReference type="AlphaFoldDB" id="A0A645CCD1"/>
<evidence type="ECO:0000259" key="1">
    <source>
        <dbReference type="Pfam" id="PF01636"/>
    </source>
</evidence>
<organism evidence="2">
    <name type="scientific">bioreactor metagenome</name>
    <dbReference type="NCBI Taxonomy" id="1076179"/>
    <lineage>
        <taxon>unclassified sequences</taxon>
        <taxon>metagenomes</taxon>
        <taxon>ecological metagenomes</taxon>
    </lineage>
</organism>
<dbReference type="InterPro" id="IPR011009">
    <property type="entry name" value="Kinase-like_dom_sf"/>
</dbReference>
<keyword evidence="2" id="KW-0808">Transferase</keyword>
<feature type="domain" description="Aminoglycoside phosphotransferase" evidence="1">
    <location>
        <begin position="17"/>
        <end position="82"/>
    </location>
</feature>
<dbReference type="InterPro" id="IPR002575">
    <property type="entry name" value="Aminoglycoside_PTrfase"/>
</dbReference>
<dbReference type="EC" id="2.7.1.95" evidence="2"/>
<protein>
    <submittedName>
        <fullName evidence="2">Aminoglycoside 3'-phosphotransferase</fullName>
        <ecNumber evidence="2">2.7.1.95</ecNumber>
    </submittedName>
</protein>
<comment type="caution">
    <text evidence="2">The sequence shown here is derived from an EMBL/GenBank/DDBJ whole genome shotgun (WGS) entry which is preliminary data.</text>
</comment>
<dbReference type="Gene3D" id="3.90.1200.10">
    <property type="match status" value="1"/>
</dbReference>
<evidence type="ECO:0000313" key="2">
    <source>
        <dbReference type="EMBL" id="MPM74585.1"/>
    </source>
</evidence>
<proteinExistence type="predicted"/>
<dbReference type="Pfam" id="PF01636">
    <property type="entry name" value="APH"/>
    <property type="match status" value="1"/>
</dbReference>
<gene>
    <name evidence="2" type="primary">aphA_2</name>
    <name evidence="2" type="ORF">SDC9_121573</name>
</gene>
<dbReference type="SUPFAM" id="SSF56112">
    <property type="entry name" value="Protein kinase-like (PK-like)"/>
    <property type="match status" value="1"/>
</dbReference>
<accession>A0A645CCD1</accession>
<reference evidence="2" key="1">
    <citation type="submission" date="2019-08" db="EMBL/GenBank/DDBJ databases">
        <authorList>
            <person name="Kucharzyk K."/>
            <person name="Murdoch R.W."/>
            <person name="Higgins S."/>
            <person name="Loffler F."/>
        </authorList>
    </citation>
    <scope>NUCLEOTIDE SEQUENCE</scope>
</reference>
<dbReference type="EMBL" id="VSSQ01026062">
    <property type="protein sequence ID" value="MPM74585.1"/>
    <property type="molecule type" value="Genomic_DNA"/>
</dbReference>
<dbReference type="GO" id="GO:0008910">
    <property type="term" value="F:kanamycin kinase activity"/>
    <property type="evidence" value="ECO:0007669"/>
    <property type="project" value="UniProtKB-EC"/>
</dbReference>